<protein>
    <recommendedName>
        <fullName evidence="5">Solute-binding protein family 5 domain-containing protein</fullName>
    </recommendedName>
</protein>
<dbReference type="Gene3D" id="3.10.105.10">
    <property type="entry name" value="Dipeptide-binding Protein, Domain 3"/>
    <property type="match status" value="1"/>
</dbReference>
<dbReference type="Gene3D" id="3.90.76.10">
    <property type="entry name" value="Dipeptide-binding Protein, Domain 1"/>
    <property type="match status" value="1"/>
</dbReference>
<dbReference type="PIRSF" id="PIRSF002741">
    <property type="entry name" value="MppA"/>
    <property type="match status" value="1"/>
</dbReference>
<reference evidence="6" key="1">
    <citation type="submission" date="2020-02" db="EMBL/GenBank/DDBJ databases">
        <authorList>
            <person name="Meier V. D."/>
        </authorList>
    </citation>
    <scope>NUCLEOTIDE SEQUENCE</scope>
    <source>
        <strain evidence="6">AVDCRST_MAG77</strain>
    </source>
</reference>
<evidence type="ECO:0000256" key="3">
    <source>
        <dbReference type="ARBA" id="ARBA00022729"/>
    </source>
</evidence>
<dbReference type="InterPro" id="IPR039424">
    <property type="entry name" value="SBP_5"/>
</dbReference>
<evidence type="ECO:0000259" key="5">
    <source>
        <dbReference type="Pfam" id="PF00496"/>
    </source>
</evidence>
<feature type="region of interest" description="Disordered" evidence="4">
    <location>
        <begin position="49"/>
        <end position="68"/>
    </location>
</feature>
<dbReference type="CDD" id="cd08513">
    <property type="entry name" value="PBP2_thermophilic_Hb8_like"/>
    <property type="match status" value="1"/>
</dbReference>
<name>A0A6J4ISR9_9CHLR</name>
<proteinExistence type="inferred from homology"/>
<dbReference type="SUPFAM" id="SSF53850">
    <property type="entry name" value="Periplasmic binding protein-like II"/>
    <property type="match status" value="1"/>
</dbReference>
<keyword evidence="3" id="KW-0732">Signal</keyword>
<evidence type="ECO:0000313" key="6">
    <source>
        <dbReference type="EMBL" id="CAA9258322.1"/>
    </source>
</evidence>
<dbReference type="GO" id="GO:1904680">
    <property type="term" value="F:peptide transmembrane transporter activity"/>
    <property type="evidence" value="ECO:0007669"/>
    <property type="project" value="TreeGrafter"/>
</dbReference>
<organism evidence="6">
    <name type="scientific">uncultured Chloroflexota bacterium</name>
    <dbReference type="NCBI Taxonomy" id="166587"/>
    <lineage>
        <taxon>Bacteria</taxon>
        <taxon>Bacillati</taxon>
        <taxon>Chloroflexota</taxon>
        <taxon>environmental samples</taxon>
    </lineage>
</organism>
<comment type="similarity">
    <text evidence="1">Belongs to the bacterial solute-binding protein 5 family.</text>
</comment>
<dbReference type="PANTHER" id="PTHR30290:SF9">
    <property type="entry name" value="OLIGOPEPTIDE-BINDING PROTEIN APPA"/>
    <property type="match status" value="1"/>
</dbReference>
<sequence>MNIAQPLDRALSAGGALPPAAPRRRMLGTLAALGVGAVACGQGGQGEGGAGAGAGTGVAGQARPAQAGSPVRGGIARIGLNQEPQTLNPYLVSQGATTRVVLTTLEGLVAVNETSEYYPVLAKEVPTTQNGGVSADGRTVTYRLREGVKWSDGAAFTSADVAFTWEAIMARDNRVVSRAGYDLIEGVNTPDAATAVVRYKAPYAAYLTRFPYVLPKHVLGALPNMNEAPFNRQPVGTGPFVVSEWAAGDKIVMKRNASFRDAGKPYLEGLTFLIIPSREAGIARLRNAEIDVLWDLTESSTAQLKTEQTLRVAVTPSINVERLVLNLAAPADGADQNRPHPILSDQKVRRALQHAIDTKTIIDKLYAGQAQPAGSPIHMGWAADPSLKPLAFDVNAAKRLLDEAGWAAGPAASGGVRSKGGARLTLTVNSTAGDKARELLEQVLQEQWKVIGVDLQIKNLDSTALLAPWASNGPRARGNFDMLLYSTGPDIDPDAHVYGYFHSSQIPTAANNGAGLNFSRYVNPKVDAALAAAQASVDQARRKASYAEAQKLIAEDLPHLLLFARQSINAFRTAVQGDTPNPWQNFSWDTQNWWLKQ</sequence>
<dbReference type="Pfam" id="PF00496">
    <property type="entry name" value="SBP_bac_5"/>
    <property type="match status" value="1"/>
</dbReference>
<dbReference type="GO" id="GO:0015833">
    <property type="term" value="P:peptide transport"/>
    <property type="evidence" value="ECO:0007669"/>
    <property type="project" value="TreeGrafter"/>
</dbReference>
<evidence type="ECO:0000256" key="2">
    <source>
        <dbReference type="ARBA" id="ARBA00022448"/>
    </source>
</evidence>
<accession>A0A6J4ISR9</accession>
<keyword evidence="2" id="KW-0813">Transport</keyword>
<dbReference type="EMBL" id="CADCTC010000148">
    <property type="protein sequence ID" value="CAA9258322.1"/>
    <property type="molecule type" value="Genomic_DNA"/>
</dbReference>
<dbReference type="InterPro" id="IPR000914">
    <property type="entry name" value="SBP_5_dom"/>
</dbReference>
<dbReference type="GO" id="GO:0043190">
    <property type="term" value="C:ATP-binding cassette (ABC) transporter complex"/>
    <property type="evidence" value="ECO:0007669"/>
    <property type="project" value="InterPro"/>
</dbReference>
<dbReference type="InterPro" id="IPR030678">
    <property type="entry name" value="Peptide/Ni-bd"/>
</dbReference>
<dbReference type="Gene3D" id="3.40.190.10">
    <property type="entry name" value="Periplasmic binding protein-like II"/>
    <property type="match status" value="1"/>
</dbReference>
<feature type="domain" description="Solute-binding protein family 5" evidence="5">
    <location>
        <begin position="116"/>
        <end position="505"/>
    </location>
</feature>
<dbReference type="PANTHER" id="PTHR30290">
    <property type="entry name" value="PERIPLASMIC BINDING COMPONENT OF ABC TRANSPORTER"/>
    <property type="match status" value="1"/>
</dbReference>
<feature type="compositionally biased region" description="Gly residues" evidence="4">
    <location>
        <begin position="49"/>
        <end position="58"/>
    </location>
</feature>
<evidence type="ECO:0000256" key="4">
    <source>
        <dbReference type="SAM" id="MobiDB-lite"/>
    </source>
</evidence>
<dbReference type="AlphaFoldDB" id="A0A6J4ISR9"/>
<dbReference type="GO" id="GO:0042597">
    <property type="term" value="C:periplasmic space"/>
    <property type="evidence" value="ECO:0007669"/>
    <property type="project" value="UniProtKB-ARBA"/>
</dbReference>
<evidence type="ECO:0000256" key="1">
    <source>
        <dbReference type="ARBA" id="ARBA00005695"/>
    </source>
</evidence>
<gene>
    <name evidence="6" type="ORF">AVDCRST_MAG77-2445</name>
</gene>